<reference evidence="1 2" key="1">
    <citation type="journal article" date="2012" name="J. Bacteriol.">
        <title>Whole-Genome Sequences of Borrelia bissettii, Borrelia valaisiana, and Borrelia spielmanii.</title>
        <authorList>
            <person name="Schutzer S.E."/>
            <person name="Fraser-Liggett C.M."/>
            <person name="Qiu W.G."/>
            <person name="Kraiczy P."/>
            <person name="Mongodin E.F."/>
            <person name="Dunn J.J."/>
            <person name="Luft B.J."/>
            <person name="Casjens S.R."/>
        </authorList>
    </citation>
    <scope>NUCLEOTIDE SEQUENCE [LARGE SCALE GENOMIC DNA]</scope>
    <source>
        <strain evidence="1 2">A14S</strain>
        <plasmid evidence="1 2">A14S_lp28-3</plasmid>
    </source>
</reference>
<evidence type="ECO:0000313" key="1">
    <source>
        <dbReference type="EMBL" id="ACN53408.1"/>
    </source>
</evidence>
<keyword evidence="1" id="KW-0614">Plasmid</keyword>
<protein>
    <submittedName>
        <fullName evidence="1">Uncharacterized protein</fullName>
    </submittedName>
</protein>
<evidence type="ECO:0000313" key="2">
    <source>
        <dbReference type="Proteomes" id="UP000003481"/>
    </source>
</evidence>
<name>C0RCF3_9SPIR</name>
<dbReference type="Proteomes" id="UP000003481">
    <property type="component" value="Plasmid A14S_lp28-3"/>
</dbReference>
<dbReference type="EMBL" id="CP001471">
    <property type="protein sequence ID" value="ACN53408.1"/>
    <property type="molecule type" value="Genomic_DNA"/>
</dbReference>
<gene>
    <name evidence="1" type="ORF">BSPA14S_H0027</name>
</gene>
<sequence length="37" mass="4641">MKMKRIEALFYLCSINYRLFKKIRIKEKSGFYMFVML</sequence>
<proteinExistence type="predicted"/>
<dbReference type="AlphaFoldDB" id="C0RCF3"/>
<accession>C0RCF3</accession>
<geneLocation type="plasmid" evidence="1 2">
    <name>A14S_lp28-3</name>
</geneLocation>
<dbReference type="HOGENOM" id="CLU_3340932_0_0_12"/>
<organism evidence="1 2">
    <name type="scientific">Borreliella spielmanii A14S</name>
    <dbReference type="NCBI Taxonomy" id="498742"/>
    <lineage>
        <taxon>Bacteria</taxon>
        <taxon>Pseudomonadati</taxon>
        <taxon>Spirochaetota</taxon>
        <taxon>Spirochaetia</taxon>
        <taxon>Spirochaetales</taxon>
        <taxon>Borreliaceae</taxon>
        <taxon>Borreliella</taxon>
    </lineage>
</organism>